<dbReference type="GO" id="GO:0016020">
    <property type="term" value="C:membrane"/>
    <property type="evidence" value="ECO:0007669"/>
    <property type="project" value="UniProtKB-SubCell"/>
</dbReference>
<reference evidence="7 8" key="1">
    <citation type="submission" date="2013-09" db="EMBL/GenBank/DDBJ databases">
        <title>Complete genome sequence of Corynebacterium doosanense CAU 212(T) (=DSM 45436(T)), isolated from activated sludge.</title>
        <authorList>
            <person name="Schaffert L."/>
            <person name="Albersmeier A."/>
            <person name="Kalinowski J."/>
            <person name="Ruckert C."/>
        </authorList>
    </citation>
    <scope>NUCLEOTIDE SEQUENCE [LARGE SCALE GENOMIC DNA]</scope>
    <source>
        <strain evidence="7 8">CAU 212</strain>
    </source>
</reference>
<sequence>MFDLISFVARFYMAYIWIVAGLFKIFESKMEMAQAIQAYDIFTNDFAYGLAHLIGPLELAGGLFLLFGVFLRNSALVGNVVLVLFVIGIAQAWARGIELNCGCFSAESAAMNYPLQYAQTIGRDLFYIALMTWTMYRPFTKWSVWP</sequence>
<proteinExistence type="predicted"/>
<evidence type="ECO:0000256" key="1">
    <source>
        <dbReference type="ARBA" id="ARBA00004141"/>
    </source>
</evidence>
<keyword evidence="8" id="KW-1185">Reference proteome</keyword>
<dbReference type="STRING" id="558173.CDOO_11110"/>
<dbReference type="EMBL" id="CP006764">
    <property type="protein sequence ID" value="AIT61755.1"/>
    <property type="molecule type" value="Genomic_DNA"/>
</dbReference>
<keyword evidence="3 5" id="KW-1133">Transmembrane helix</keyword>
<feature type="domain" description="Methylamine utilisation protein MauE" evidence="6">
    <location>
        <begin position="5"/>
        <end position="136"/>
    </location>
</feature>
<gene>
    <name evidence="7" type="ORF">CDOO_11110</name>
</gene>
<dbReference type="KEGG" id="cdo:CDOO_11110"/>
<accession>A0A097II01</accession>
<dbReference type="HOGENOM" id="CLU_101331_0_2_11"/>
<feature type="transmembrane region" description="Helical" evidence="5">
    <location>
        <begin position="7"/>
        <end position="26"/>
    </location>
</feature>
<evidence type="ECO:0000256" key="3">
    <source>
        <dbReference type="ARBA" id="ARBA00022989"/>
    </source>
</evidence>
<evidence type="ECO:0000313" key="7">
    <source>
        <dbReference type="EMBL" id="AIT61755.1"/>
    </source>
</evidence>
<dbReference type="Proteomes" id="UP000029914">
    <property type="component" value="Chromosome"/>
</dbReference>
<dbReference type="GO" id="GO:0030416">
    <property type="term" value="P:methylamine metabolic process"/>
    <property type="evidence" value="ECO:0007669"/>
    <property type="project" value="InterPro"/>
</dbReference>
<evidence type="ECO:0000259" key="6">
    <source>
        <dbReference type="Pfam" id="PF07291"/>
    </source>
</evidence>
<dbReference type="RefSeq" id="WP_018020544.1">
    <property type="nucleotide sequence ID" value="NZ_AQUX01000001.1"/>
</dbReference>
<evidence type="ECO:0000256" key="2">
    <source>
        <dbReference type="ARBA" id="ARBA00022692"/>
    </source>
</evidence>
<protein>
    <submittedName>
        <fullName evidence="7">DoxX family membrane protein</fullName>
    </submittedName>
</protein>
<keyword evidence="2 5" id="KW-0812">Transmembrane</keyword>
<dbReference type="Pfam" id="PF07291">
    <property type="entry name" value="MauE"/>
    <property type="match status" value="1"/>
</dbReference>
<dbReference type="AlphaFoldDB" id="A0A097II01"/>
<evidence type="ECO:0000256" key="4">
    <source>
        <dbReference type="ARBA" id="ARBA00023136"/>
    </source>
</evidence>
<keyword evidence="4 5" id="KW-0472">Membrane</keyword>
<dbReference type="eggNOG" id="COG2259">
    <property type="taxonomic scope" value="Bacteria"/>
</dbReference>
<evidence type="ECO:0000313" key="8">
    <source>
        <dbReference type="Proteomes" id="UP000029914"/>
    </source>
</evidence>
<name>A0A097II01_9CORY</name>
<dbReference type="InterPro" id="IPR009908">
    <property type="entry name" value="Methylamine_util_MauE"/>
</dbReference>
<feature type="transmembrane region" description="Helical" evidence="5">
    <location>
        <begin position="76"/>
        <end position="94"/>
    </location>
</feature>
<comment type="subcellular location">
    <subcellularLocation>
        <location evidence="1">Membrane</location>
        <topology evidence="1">Multi-pass membrane protein</topology>
    </subcellularLocation>
</comment>
<evidence type="ECO:0000256" key="5">
    <source>
        <dbReference type="SAM" id="Phobius"/>
    </source>
</evidence>
<organism evidence="7 8">
    <name type="scientific">Corynebacterium doosanense CAU 212 = DSM 45436</name>
    <dbReference type="NCBI Taxonomy" id="558173"/>
    <lineage>
        <taxon>Bacteria</taxon>
        <taxon>Bacillati</taxon>
        <taxon>Actinomycetota</taxon>
        <taxon>Actinomycetes</taxon>
        <taxon>Mycobacteriales</taxon>
        <taxon>Corynebacteriaceae</taxon>
        <taxon>Corynebacterium</taxon>
    </lineage>
</organism>
<feature type="transmembrane region" description="Helical" evidence="5">
    <location>
        <begin position="46"/>
        <end position="69"/>
    </location>
</feature>